<dbReference type="CDD" id="cd08971">
    <property type="entry name" value="AcNei2_N"/>
    <property type="match status" value="1"/>
</dbReference>
<keyword evidence="7" id="KW-0862">Zinc</keyword>
<evidence type="ECO:0000313" key="18">
    <source>
        <dbReference type="EMBL" id="GEN79289.1"/>
    </source>
</evidence>
<dbReference type="Pfam" id="PF06831">
    <property type="entry name" value="H2TH"/>
    <property type="match status" value="1"/>
</dbReference>
<keyword evidence="18" id="KW-0255">Endonuclease</keyword>
<dbReference type="RefSeq" id="WP_034249347.1">
    <property type="nucleotide sequence ID" value="NZ_BJYK01000001.1"/>
</dbReference>
<feature type="domain" description="FPG-type" evidence="16">
    <location>
        <begin position="224"/>
        <end position="262"/>
    </location>
</feature>
<gene>
    <name evidence="18" type="primary">nei</name>
    <name evidence="18" type="ORF">AFE02nite_10230</name>
</gene>
<evidence type="ECO:0000256" key="6">
    <source>
        <dbReference type="ARBA" id="ARBA00022801"/>
    </source>
</evidence>
<dbReference type="InterPro" id="IPR044090">
    <property type="entry name" value="Nei2_N"/>
</dbReference>
<proteinExistence type="inferred from homology"/>
<dbReference type="PROSITE" id="PS01242">
    <property type="entry name" value="ZF_FPG_1"/>
    <property type="match status" value="1"/>
</dbReference>
<comment type="similarity">
    <text evidence="1">Belongs to the FPG family.</text>
</comment>
<dbReference type="InterPro" id="IPR000214">
    <property type="entry name" value="Znf_DNA_glyclase/AP_lyase"/>
</dbReference>
<protein>
    <recommendedName>
        <fullName evidence="2">DNA-(apurinic or apyrimidinic site) lyase</fullName>
        <ecNumber evidence="2">4.2.99.18</ecNumber>
    </recommendedName>
</protein>
<dbReference type="GO" id="GO:0140078">
    <property type="term" value="F:class I DNA-(apurinic or apyrimidinic site) endonuclease activity"/>
    <property type="evidence" value="ECO:0007669"/>
    <property type="project" value="UniProtKB-EC"/>
</dbReference>
<dbReference type="GO" id="GO:0008270">
    <property type="term" value="F:zinc ion binding"/>
    <property type="evidence" value="ECO:0007669"/>
    <property type="project" value="UniProtKB-KW"/>
</dbReference>
<evidence type="ECO:0000313" key="19">
    <source>
        <dbReference type="Proteomes" id="UP000321484"/>
    </source>
</evidence>
<name>A0A511YVU6_9CELL</name>
<dbReference type="EC" id="4.2.99.18" evidence="2"/>
<evidence type="ECO:0000256" key="8">
    <source>
        <dbReference type="ARBA" id="ARBA00023125"/>
    </source>
</evidence>
<feature type="region of interest" description="Disordered" evidence="15">
    <location>
        <begin position="207"/>
        <end position="229"/>
    </location>
</feature>
<dbReference type="Gene3D" id="3.20.190.10">
    <property type="entry name" value="MutM-like, N-terminal"/>
    <property type="match status" value="1"/>
</dbReference>
<sequence>MPEGDILRRTAAALDRALAGAVVLRTELRWPSAAGTTFDGRTVLGTHAYGKHLFTRFDDGRTLHTHLRMDGFWRTPASVSPQARARDPFVRAVIGAQEWTAVGHRLGMLDVVPTRDEGSLVAHLGPDVLADDFPEHGLPEALDRVAAQGATPVAEVLLDQTVAAGLGTIYTAETLFVRRVWPWTPVDRTDAATLLMVARTLMQRSVAAPSPTATGETTPGRGTLVHGRAGQPCRRCGTPIAVGTARRPPMERPIFWCPTCQVAPVG</sequence>
<dbReference type="PANTHER" id="PTHR42697">
    <property type="entry name" value="ENDONUCLEASE 8"/>
    <property type="match status" value="1"/>
</dbReference>
<evidence type="ECO:0000256" key="11">
    <source>
        <dbReference type="ARBA" id="ARBA00023268"/>
    </source>
</evidence>
<keyword evidence="9" id="KW-0234">DNA repair</keyword>
<dbReference type="Proteomes" id="UP000321484">
    <property type="component" value="Unassembled WGS sequence"/>
</dbReference>
<evidence type="ECO:0000259" key="17">
    <source>
        <dbReference type="PROSITE" id="PS51068"/>
    </source>
</evidence>
<keyword evidence="6" id="KW-0378">Hydrolase</keyword>
<comment type="catalytic activity">
    <reaction evidence="13">
        <text>2'-deoxyribonucleotide-(2'-deoxyribose 5'-phosphate)-2'-deoxyribonucleotide-DNA = a 3'-end 2'-deoxyribonucleotide-(2,3-dehydro-2,3-deoxyribose 5'-phosphate)-DNA + a 5'-end 5'-phospho-2'-deoxyribonucleoside-DNA + H(+)</text>
        <dbReference type="Rhea" id="RHEA:66592"/>
        <dbReference type="Rhea" id="RHEA-COMP:13180"/>
        <dbReference type="Rhea" id="RHEA-COMP:16897"/>
        <dbReference type="Rhea" id="RHEA-COMP:17067"/>
        <dbReference type="ChEBI" id="CHEBI:15378"/>
        <dbReference type="ChEBI" id="CHEBI:136412"/>
        <dbReference type="ChEBI" id="CHEBI:157695"/>
        <dbReference type="ChEBI" id="CHEBI:167181"/>
        <dbReference type="EC" id="4.2.99.18"/>
    </reaction>
</comment>
<dbReference type="EMBL" id="BJYK01000001">
    <property type="protein sequence ID" value="GEN79289.1"/>
    <property type="molecule type" value="Genomic_DNA"/>
</dbReference>
<dbReference type="InterPro" id="IPR015886">
    <property type="entry name" value="H2TH_FPG"/>
</dbReference>
<keyword evidence="4" id="KW-0227">DNA damage</keyword>
<organism evidence="18 19">
    <name type="scientific">Actinotalea fermentans</name>
    <dbReference type="NCBI Taxonomy" id="43671"/>
    <lineage>
        <taxon>Bacteria</taxon>
        <taxon>Bacillati</taxon>
        <taxon>Actinomycetota</taxon>
        <taxon>Actinomycetes</taxon>
        <taxon>Micrococcales</taxon>
        <taxon>Cellulomonadaceae</taxon>
        <taxon>Actinotalea</taxon>
    </lineage>
</organism>
<evidence type="ECO:0000259" key="16">
    <source>
        <dbReference type="PROSITE" id="PS51066"/>
    </source>
</evidence>
<dbReference type="PANTHER" id="PTHR42697:SF1">
    <property type="entry name" value="ENDONUCLEASE 8"/>
    <property type="match status" value="1"/>
</dbReference>
<evidence type="ECO:0000256" key="13">
    <source>
        <dbReference type="ARBA" id="ARBA00044632"/>
    </source>
</evidence>
<evidence type="ECO:0000256" key="7">
    <source>
        <dbReference type="ARBA" id="ARBA00022833"/>
    </source>
</evidence>
<keyword evidence="11" id="KW-0511">Multifunctional enzyme</keyword>
<keyword evidence="12" id="KW-0326">Glycosidase</keyword>
<dbReference type="Pfam" id="PF01149">
    <property type="entry name" value="Fapy_DNA_glyco"/>
    <property type="match status" value="1"/>
</dbReference>
<dbReference type="SUPFAM" id="SSF46946">
    <property type="entry name" value="S13-like H2TH domain"/>
    <property type="match status" value="1"/>
</dbReference>
<keyword evidence="10" id="KW-0456">Lyase</keyword>
<keyword evidence="18" id="KW-0540">Nuclease</keyword>
<keyword evidence="19" id="KW-1185">Reference proteome</keyword>
<dbReference type="GO" id="GO:0006284">
    <property type="term" value="P:base-excision repair"/>
    <property type="evidence" value="ECO:0007669"/>
    <property type="project" value="InterPro"/>
</dbReference>
<dbReference type="GO" id="GO:0003684">
    <property type="term" value="F:damaged DNA binding"/>
    <property type="evidence" value="ECO:0007669"/>
    <property type="project" value="InterPro"/>
</dbReference>
<dbReference type="InterPro" id="IPR015887">
    <property type="entry name" value="DNA_glyclase_Znf_dom_DNA_BS"/>
</dbReference>
<accession>A0A511YVU6</accession>
<feature type="domain" description="Formamidopyrimidine-DNA glycosylase catalytic" evidence="17">
    <location>
        <begin position="2"/>
        <end position="92"/>
    </location>
</feature>
<dbReference type="PROSITE" id="PS51066">
    <property type="entry name" value="ZF_FPG_2"/>
    <property type="match status" value="1"/>
</dbReference>
<evidence type="ECO:0000256" key="15">
    <source>
        <dbReference type="SAM" id="MobiDB-lite"/>
    </source>
</evidence>
<keyword evidence="8" id="KW-0238">DNA-binding</keyword>
<dbReference type="InterPro" id="IPR010979">
    <property type="entry name" value="Ribosomal_uS13-like_H2TH"/>
</dbReference>
<dbReference type="Gene3D" id="1.10.8.50">
    <property type="match status" value="1"/>
</dbReference>
<dbReference type="GO" id="GO:0000703">
    <property type="term" value="F:oxidized pyrimidine nucleobase lesion DNA N-glycosylase activity"/>
    <property type="evidence" value="ECO:0007669"/>
    <property type="project" value="TreeGrafter"/>
</dbReference>
<evidence type="ECO:0000256" key="3">
    <source>
        <dbReference type="ARBA" id="ARBA00022723"/>
    </source>
</evidence>
<dbReference type="SUPFAM" id="SSF57716">
    <property type="entry name" value="Glucocorticoid receptor-like (DNA-binding domain)"/>
    <property type="match status" value="1"/>
</dbReference>
<dbReference type="SUPFAM" id="SSF81624">
    <property type="entry name" value="N-terminal domain of MutM-like DNA repair proteins"/>
    <property type="match status" value="1"/>
</dbReference>
<dbReference type="AlphaFoldDB" id="A0A511YVU6"/>
<dbReference type="InterPro" id="IPR012319">
    <property type="entry name" value="FPG_cat"/>
</dbReference>
<evidence type="ECO:0000256" key="12">
    <source>
        <dbReference type="ARBA" id="ARBA00023295"/>
    </source>
</evidence>
<dbReference type="InterPro" id="IPR035937">
    <property type="entry name" value="FPG_N"/>
</dbReference>
<evidence type="ECO:0000256" key="4">
    <source>
        <dbReference type="ARBA" id="ARBA00022763"/>
    </source>
</evidence>
<comment type="caution">
    <text evidence="18">The sequence shown here is derived from an EMBL/GenBank/DDBJ whole genome shotgun (WGS) entry which is preliminary data.</text>
</comment>
<keyword evidence="3" id="KW-0479">Metal-binding</keyword>
<evidence type="ECO:0000256" key="5">
    <source>
        <dbReference type="ARBA" id="ARBA00022771"/>
    </source>
</evidence>
<dbReference type="PROSITE" id="PS51068">
    <property type="entry name" value="FPG_CAT"/>
    <property type="match status" value="1"/>
</dbReference>
<dbReference type="SMART" id="SM00898">
    <property type="entry name" value="Fapy_DNA_glyco"/>
    <property type="match status" value="1"/>
</dbReference>
<dbReference type="SMART" id="SM01232">
    <property type="entry name" value="H2TH"/>
    <property type="match status" value="1"/>
</dbReference>
<reference evidence="18 19" key="1">
    <citation type="submission" date="2019-07" db="EMBL/GenBank/DDBJ databases">
        <title>Whole genome shotgun sequence of Actinotalea fermentans NBRC 105374.</title>
        <authorList>
            <person name="Hosoyama A."/>
            <person name="Uohara A."/>
            <person name="Ohji S."/>
            <person name="Ichikawa N."/>
        </authorList>
    </citation>
    <scope>NUCLEOTIDE SEQUENCE [LARGE SCALE GENOMIC DNA]</scope>
    <source>
        <strain evidence="18 19">NBRC 105374</strain>
    </source>
</reference>
<evidence type="ECO:0000256" key="2">
    <source>
        <dbReference type="ARBA" id="ARBA00012720"/>
    </source>
</evidence>
<evidence type="ECO:0000256" key="10">
    <source>
        <dbReference type="ARBA" id="ARBA00023239"/>
    </source>
</evidence>
<evidence type="ECO:0000256" key="14">
    <source>
        <dbReference type="PROSITE-ProRule" id="PRU00391"/>
    </source>
</evidence>
<keyword evidence="5 14" id="KW-0863">Zinc-finger</keyword>
<evidence type="ECO:0000256" key="9">
    <source>
        <dbReference type="ARBA" id="ARBA00023204"/>
    </source>
</evidence>
<evidence type="ECO:0000256" key="1">
    <source>
        <dbReference type="ARBA" id="ARBA00009409"/>
    </source>
</evidence>
<dbReference type="OrthoDB" id="9800855at2"/>